<keyword evidence="2" id="KW-0812">Transmembrane</keyword>
<dbReference type="EMBL" id="JAAXOP010000024">
    <property type="protein sequence ID" value="NKY54086.1"/>
    <property type="molecule type" value="Genomic_DNA"/>
</dbReference>
<gene>
    <name evidence="3" type="ORF">HGA08_28230</name>
</gene>
<protein>
    <submittedName>
        <fullName evidence="3">Uncharacterized protein</fullName>
    </submittedName>
</protein>
<dbReference type="Proteomes" id="UP000565711">
    <property type="component" value="Unassembled WGS sequence"/>
</dbReference>
<feature type="region of interest" description="Disordered" evidence="1">
    <location>
        <begin position="29"/>
        <end position="72"/>
    </location>
</feature>
<keyword evidence="2" id="KW-1133">Transmembrane helix</keyword>
<accession>A0A846Y3K0</accession>
<comment type="caution">
    <text evidence="3">The sequence shown here is derived from an EMBL/GenBank/DDBJ whole genome shotgun (WGS) entry which is preliminary data.</text>
</comment>
<feature type="transmembrane region" description="Helical" evidence="2">
    <location>
        <begin position="110"/>
        <end position="131"/>
    </location>
</feature>
<feature type="transmembrane region" description="Helical" evidence="2">
    <location>
        <begin position="163"/>
        <end position="181"/>
    </location>
</feature>
<keyword evidence="4" id="KW-1185">Reference proteome</keyword>
<evidence type="ECO:0000313" key="3">
    <source>
        <dbReference type="EMBL" id="NKY54086.1"/>
    </source>
</evidence>
<name>A0A846Y3K0_9NOCA</name>
<organism evidence="3 4">
    <name type="scientific">Nocardia vermiculata</name>
    <dbReference type="NCBI Taxonomy" id="257274"/>
    <lineage>
        <taxon>Bacteria</taxon>
        <taxon>Bacillati</taxon>
        <taxon>Actinomycetota</taxon>
        <taxon>Actinomycetes</taxon>
        <taxon>Mycobacteriales</taxon>
        <taxon>Nocardiaceae</taxon>
        <taxon>Nocardia</taxon>
    </lineage>
</organism>
<evidence type="ECO:0000256" key="1">
    <source>
        <dbReference type="SAM" id="MobiDB-lite"/>
    </source>
</evidence>
<sequence length="189" mass="19718">MPDPEPGPDSDSVIRFEAPFEARAELEARLARRKQAPAPDSEPVESTAETGADTPAESPDTPDEPDAEQSAAERMPIGVRAAQVLAVGLAVIGVGCVLGAWWLFGGHAALVTAPSFVASWLLGAVALAFGAEGGGIRSTAIVLAALNVLWTIPSIVVGRPPGWLGPVLSVLIAGLLLRRSARDWFEPWP</sequence>
<dbReference type="AlphaFoldDB" id="A0A846Y3K0"/>
<reference evidence="3 4" key="1">
    <citation type="submission" date="2020-04" db="EMBL/GenBank/DDBJ databases">
        <title>MicrobeNet Type strains.</title>
        <authorList>
            <person name="Nicholson A.C."/>
        </authorList>
    </citation>
    <scope>NUCLEOTIDE SEQUENCE [LARGE SCALE GENOMIC DNA]</scope>
    <source>
        <strain evidence="3 4">JCM 12354</strain>
    </source>
</reference>
<keyword evidence="2" id="KW-0472">Membrane</keyword>
<evidence type="ECO:0000256" key="2">
    <source>
        <dbReference type="SAM" id="Phobius"/>
    </source>
</evidence>
<proteinExistence type="predicted"/>
<dbReference type="RefSeq" id="WP_067876812.1">
    <property type="nucleotide sequence ID" value="NZ_JAAXOP010000024.1"/>
</dbReference>
<evidence type="ECO:0000313" key="4">
    <source>
        <dbReference type="Proteomes" id="UP000565711"/>
    </source>
</evidence>
<feature type="transmembrane region" description="Helical" evidence="2">
    <location>
        <begin position="84"/>
        <end position="104"/>
    </location>
</feature>